<name>A0AA88CNY6_FICCA</name>
<reference evidence="1" key="1">
    <citation type="submission" date="2023-07" db="EMBL/GenBank/DDBJ databases">
        <title>draft genome sequence of fig (Ficus carica).</title>
        <authorList>
            <person name="Takahashi T."/>
            <person name="Nishimura K."/>
        </authorList>
    </citation>
    <scope>NUCLEOTIDE SEQUENCE</scope>
</reference>
<dbReference type="AlphaFoldDB" id="A0AA88CNY6"/>
<keyword evidence="2" id="KW-1185">Reference proteome</keyword>
<sequence length="485" mass="54027">MEEIRLKVLVDKNKNRVIFAESDSDFIDVLFCFLTTPIGSIIRLSAEQSLNVGIGCMNHLYKSVENINVQSFLTAHSKDMLLYPRNGAEAYFPNLKLRIDSGMGAKFFVCKHENCQESSDGPRLLSYFRNLPCKCGYCTYAEVDMFRRYNLASKLPFGANDGGVFVKEMNRYMISDDLQVIPLSSASSIRLLSKCGVTDGSSIEERTFTFGVVEVLKVLVYSSVSRTPLTDTLLNHKPTAPGTNDLSTCQRVWVESQVRGPANQSGNMSIKLIVSKSKNMVCYAEAKKDFVDFLFSFLTVPLGHVVKQINHGNLKGCLDQLYKSVQELDEQVFKSNNHKDILLRPKVAPGFSYENDLLGTEEATYPTFYEFKGKLTTDKSHLPCSKPGTRAYKVMEHKKDGEGSGGFLLGPNLFTVTDNLVVTPISPILGLSILNELKVPFSDIEEKVVHIGTEEALRLLVSSFVSESALTDAFIGKPKPEQAHW</sequence>
<accession>A0AA88CNY6</accession>
<protein>
    <recommendedName>
        <fullName evidence="3">DUF674 family protein</fullName>
    </recommendedName>
</protein>
<proteinExistence type="predicted"/>
<evidence type="ECO:0000313" key="2">
    <source>
        <dbReference type="Proteomes" id="UP001187192"/>
    </source>
</evidence>
<dbReference type="EMBL" id="BTGU01000001">
    <property type="protein sequence ID" value="GMN23907.1"/>
    <property type="molecule type" value="Genomic_DNA"/>
</dbReference>
<evidence type="ECO:0000313" key="1">
    <source>
        <dbReference type="EMBL" id="GMN23907.1"/>
    </source>
</evidence>
<gene>
    <name evidence="1" type="ORF">TIFTF001_000337</name>
</gene>
<dbReference type="InterPro" id="IPR007750">
    <property type="entry name" value="DUF674"/>
</dbReference>
<dbReference type="PANTHER" id="PTHR33103:SF27">
    <property type="entry name" value="OS04G0594700 PROTEIN"/>
    <property type="match status" value="1"/>
</dbReference>
<dbReference type="Pfam" id="PF05056">
    <property type="entry name" value="DUF674"/>
    <property type="match status" value="1"/>
</dbReference>
<dbReference type="Proteomes" id="UP001187192">
    <property type="component" value="Unassembled WGS sequence"/>
</dbReference>
<comment type="caution">
    <text evidence="1">The sequence shown here is derived from an EMBL/GenBank/DDBJ whole genome shotgun (WGS) entry which is preliminary data.</text>
</comment>
<evidence type="ECO:0008006" key="3">
    <source>
        <dbReference type="Google" id="ProtNLM"/>
    </source>
</evidence>
<organism evidence="1 2">
    <name type="scientific">Ficus carica</name>
    <name type="common">Common fig</name>
    <dbReference type="NCBI Taxonomy" id="3494"/>
    <lineage>
        <taxon>Eukaryota</taxon>
        <taxon>Viridiplantae</taxon>
        <taxon>Streptophyta</taxon>
        <taxon>Embryophyta</taxon>
        <taxon>Tracheophyta</taxon>
        <taxon>Spermatophyta</taxon>
        <taxon>Magnoliopsida</taxon>
        <taxon>eudicotyledons</taxon>
        <taxon>Gunneridae</taxon>
        <taxon>Pentapetalae</taxon>
        <taxon>rosids</taxon>
        <taxon>fabids</taxon>
        <taxon>Rosales</taxon>
        <taxon>Moraceae</taxon>
        <taxon>Ficeae</taxon>
        <taxon>Ficus</taxon>
    </lineage>
</organism>
<dbReference type="PANTHER" id="PTHR33103">
    <property type="entry name" value="OS01G0153900 PROTEIN"/>
    <property type="match status" value="1"/>
</dbReference>